<reference evidence="2 3" key="1">
    <citation type="journal article" date="2020" name="ISME J.">
        <title>Uncovering the hidden diversity of litter-decomposition mechanisms in mushroom-forming fungi.</title>
        <authorList>
            <person name="Floudas D."/>
            <person name="Bentzer J."/>
            <person name="Ahren D."/>
            <person name="Johansson T."/>
            <person name="Persson P."/>
            <person name="Tunlid A."/>
        </authorList>
    </citation>
    <scope>NUCLEOTIDE SEQUENCE [LARGE SCALE GENOMIC DNA]</scope>
    <source>
        <strain evidence="2 3">CBS 406.79</strain>
    </source>
</reference>
<comment type="caution">
    <text evidence="2">The sequence shown here is derived from an EMBL/GenBank/DDBJ whole genome shotgun (WGS) entry which is preliminary data.</text>
</comment>
<evidence type="ECO:0000256" key="1">
    <source>
        <dbReference type="SAM" id="MobiDB-lite"/>
    </source>
</evidence>
<gene>
    <name evidence="2" type="ORF">D9757_010509</name>
</gene>
<sequence length="172" mass="18933">MIPRYSNPPSTNPGPGPQDRHTIDEPCQCRPRRPPFQPSASLPRPNERLVWPLWPTPCIRTAIDLLVLPLTLPITPSRPFTDTVASFFWLPRIALPIIVSALLAKSNDHSFAFAVPRSSPQPSAASAAFPRSSDSDLFGHVLLLHYHGTTTLELDSPSQDAVLCLPLLLSLF</sequence>
<accession>A0A8H5GPA4</accession>
<evidence type="ECO:0000313" key="3">
    <source>
        <dbReference type="Proteomes" id="UP000518752"/>
    </source>
</evidence>
<feature type="region of interest" description="Disordered" evidence="1">
    <location>
        <begin position="1"/>
        <end position="41"/>
    </location>
</feature>
<evidence type="ECO:0000313" key="2">
    <source>
        <dbReference type="EMBL" id="KAF5368310.1"/>
    </source>
</evidence>
<dbReference type="Proteomes" id="UP000518752">
    <property type="component" value="Unassembled WGS sequence"/>
</dbReference>
<keyword evidence="3" id="KW-1185">Reference proteome</keyword>
<organism evidence="2 3">
    <name type="scientific">Collybiopsis confluens</name>
    <dbReference type="NCBI Taxonomy" id="2823264"/>
    <lineage>
        <taxon>Eukaryota</taxon>
        <taxon>Fungi</taxon>
        <taxon>Dikarya</taxon>
        <taxon>Basidiomycota</taxon>
        <taxon>Agaricomycotina</taxon>
        <taxon>Agaricomycetes</taxon>
        <taxon>Agaricomycetidae</taxon>
        <taxon>Agaricales</taxon>
        <taxon>Marasmiineae</taxon>
        <taxon>Omphalotaceae</taxon>
        <taxon>Collybiopsis</taxon>
    </lineage>
</organism>
<dbReference type="EMBL" id="JAACJN010000134">
    <property type="protein sequence ID" value="KAF5368310.1"/>
    <property type="molecule type" value="Genomic_DNA"/>
</dbReference>
<name>A0A8H5GPA4_9AGAR</name>
<protein>
    <submittedName>
        <fullName evidence="2">Uncharacterized protein</fullName>
    </submittedName>
</protein>
<dbReference type="AlphaFoldDB" id="A0A8H5GPA4"/>
<proteinExistence type="predicted"/>